<keyword evidence="1" id="KW-0678">Repressor</keyword>
<sequence>MPRTRDVEKQKRALTEATWAVLTRAGLTGLTASAVAKEAGCTTGLVFHTFPTKRDLLVHARRTLTERAVARLDEVEAKASDPLSALQDVVRALPAYRHGATDEARVWVSFLAAAVADEDIAEHHRLGNRMLLRRIERLAEAARPDWTHDDVTSFAVDVSALSEGLNAVSLLDTQSYSAERQERSIDRLLERTK</sequence>
<dbReference type="InterPro" id="IPR050109">
    <property type="entry name" value="HTH-type_TetR-like_transc_reg"/>
</dbReference>
<evidence type="ECO:0000256" key="5">
    <source>
        <dbReference type="PROSITE-ProRule" id="PRU00335"/>
    </source>
</evidence>
<dbReference type="SUPFAM" id="SSF48498">
    <property type="entry name" value="Tetracyclin repressor-like, C-terminal domain"/>
    <property type="match status" value="1"/>
</dbReference>
<dbReference type="AlphaFoldDB" id="A0AB39YTE1"/>
<organism evidence="7">
    <name type="scientific">Paenarthrobacter sp. AMU7</name>
    <dbReference type="NCBI Taxonomy" id="3162492"/>
    <lineage>
        <taxon>Bacteria</taxon>
        <taxon>Bacillati</taxon>
        <taxon>Actinomycetota</taxon>
        <taxon>Actinomycetes</taxon>
        <taxon>Micrococcales</taxon>
        <taxon>Micrococcaceae</taxon>
        <taxon>Paenarthrobacter</taxon>
    </lineage>
</organism>
<evidence type="ECO:0000259" key="6">
    <source>
        <dbReference type="PROSITE" id="PS50977"/>
    </source>
</evidence>
<evidence type="ECO:0000256" key="2">
    <source>
        <dbReference type="ARBA" id="ARBA00023015"/>
    </source>
</evidence>
<reference evidence="7" key="1">
    <citation type="submission" date="2024-07" db="EMBL/GenBank/DDBJ databases">
        <authorList>
            <person name="Li J."/>
            <person name="Wei H."/>
            <person name="Ma J."/>
        </authorList>
    </citation>
    <scope>NUCLEOTIDE SEQUENCE</scope>
    <source>
        <strain evidence="7">AMU7</strain>
    </source>
</reference>
<dbReference type="InterPro" id="IPR001647">
    <property type="entry name" value="HTH_TetR"/>
</dbReference>
<accession>A0AB39YTE1</accession>
<dbReference type="Pfam" id="PF00440">
    <property type="entry name" value="TetR_N"/>
    <property type="match status" value="1"/>
</dbReference>
<dbReference type="GO" id="GO:0000976">
    <property type="term" value="F:transcription cis-regulatory region binding"/>
    <property type="evidence" value="ECO:0007669"/>
    <property type="project" value="TreeGrafter"/>
</dbReference>
<proteinExistence type="predicted"/>
<dbReference type="PANTHER" id="PTHR30055">
    <property type="entry name" value="HTH-TYPE TRANSCRIPTIONAL REGULATOR RUTR"/>
    <property type="match status" value="1"/>
</dbReference>
<feature type="domain" description="HTH tetR-type" evidence="6">
    <location>
        <begin position="8"/>
        <end position="68"/>
    </location>
</feature>
<gene>
    <name evidence="7" type="ORF">ABQM86_01045</name>
</gene>
<dbReference type="SUPFAM" id="SSF46689">
    <property type="entry name" value="Homeodomain-like"/>
    <property type="match status" value="1"/>
</dbReference>
<dbReference type="GO" id="GO:0003700">
    <property type="term" value="F:DNA-binding transcription factor activity"/>
    <property type="evidence" value="ECO:0007669"/>
    <property type="project" value="TreeGrafter"/>
</dbReference>
<dbReference type="InterPro" id="IPR009057">
    <property type="entry name" value="Homeodomain-like_sf"/>
</dbReference>
<keyword evidence="4" id="KW-0804">Transcription</keyword>
<dbReference type="EMBL" id="CP165735">
    <property type="protein sequence ID" value="XDV71812.1"/>
    <property type="molecule type" value="Genomic_DNA"/>
</dbReference>
<dbReference type="InterPro" id="IPR039538">
    <property type="entry name" value="BetI_C"/>
</dbReference>
<name>A0AB39YTE1_9MICC</name>
<evidence type="ECO:0000256" key="1">
    <source>
        <dbReference type="ARBA" id="ARBA00022491"/>
    </source>
</evidence>
<evidence type="ECO:0000313" key="7">
    <source>
        <dbReference type="EMBL" id="XDV71812.1"/>
    </source>
</evidence>
<keyword evidence="2" id="KW-0805">Transcription regulation</keyword>
<protein>
    <submittedName>
        <fullName evidence="7">TetR/AcrR family transcriptional regulator</fullName>
    </submittedName>
</protein>
<dbReference type="PROSITE" id="PS50977">
    <property type="entry name" value="HTH_TETR_2"/>
    <property type="match status" value="1"/>
</dbReference>
<keyword evidence="3 5" id="KW-0238">DNA-binding</keyword>
<dbReference type="InterPro" id="IPR036271">
    <property type="entry name" value="Tet_transcr_reg_TetR-rel_C_sf"/>
</dbReference>
<evidence type="ECO:0000256" key="4">
    <source>
        <dbReference type="ARBA" id="ARBA00023163"/>
    </source>
</evidence>
<dbReference type="Gene3D" id="1.10.357.10">
    <property type="entry name" value="Tetracycline Repressor, domain 2"/>
    <property type="match status" value="1"/>
</dbReference>
<dbReference type="Pfam" id="PF13977">
    <property type="entry name" value="TetR_C_6"/>
    <property type="match status" value="1"/>
</dbReference>
<dbReference type="RefSeq" id="WP_280625504.1">
    <property type="nucleotide sequence ID" value="NZ_CP165735.1"/>
</dbReference>
<dbReference type="PANTHER" id="PTHR30055:SF234">
    <property type="entry name" value="HTH-TYPE TRANSCRIPTIONAL REGULATOR BETI"/>
    <property type="match status" value="1"/>
</dbReference>
<evidence type="ECO:0000256" key="3">
    <source>
        <dbReference type="ARBA" id="ARBA00023125"/>
    </source>
</evidence>
<feature type="DNA-binding region" description="H-T-H motif" evidence="5">
    <location>
        <begin position="31"/>
        <end position="50"/>
    </location>
</feature>